<reference evidence="6 7" key="1">
    <citation type="journal article" date="2012" name="Science">
        <title>The Paleozoic origin of enzymatic lignin decomposition reconstructed from 31 fungal genomes.</title>
        <authorList>
            <person name="Floudas D."/>
            <person name="Binder M."/>
            <person name="Riley R."/>
            <person name="Barry K."/>
            <person name="Blanchette R.A."/>
            <person name="Henrissat B."/>
            <person name="Martinez A.T."/>
            <person name="Otillar R."/>
            <person name="Spatafora J.W."/>
            <person name="Yadav J.S."/>
            <person name="Aerts A."/>
            <person name="Benoit I."/>
            <person name="Boyd A."/>
            <person name="Carlson A."/>
            <person name="Copeland A."/>
            <person name="Coutinho P.M."/>
            <person name="de Vries R.P."/>
            <person name="Ferreira P."/>
            <person name="Findley K."/>
            <person name="Foster B."/>
            <person name="Gaskell J."/>
            <person name="Glotzer D."/>
            <person name="Gorecki P."/>
            <person name="Heitman J."/>
            <person name="Hesse C."/>
            <person name="Hori C."/>
            <person name="Igarashi K."/>
            <person name="Jurgens J.A."/>
            <person name="Kallen N."/>
            <person name="Kersten P."/>
            <person name="Kohler A."/>
            <person name="Kuees U."/>
            <person name="Kumar T.K.A."/>
            <person name="Kuo A."/>
            <person name="LaButti K."/>
            <person name="Larrondo L.F."/>
            <person name="Lindquist E."/>
            <person name="Ling A."/>
            <person name="Lombard V."/>
            <person name="Lucas S."/>
            <person name="Lundell T."/>
            <person name="Martin R."/>
            <person name="McLaughlin D.J."/>
            <person name="Morgenstern I."/>
            <person name="Morin E."/>
            <person name="Murat C."/>
            <person name="Nagy L.G."/>
            <person name="Nolan M."/>
            <person name="Ohm R.A."/>
            <person name="Patyshakuliyeva A."/>
            <person name="Rokas A."/>
            <person name="Ruiz-Duenas F.J."/>
            <person name="Sabat G."/>
            <person name="Salamov A."/>
            <person name="Samejima M."/>
            <person name="Schmutz J."/>
            <person name="Slot J.C."/>
            <person name="St John F."/>
            <person name="Stenlid J."/>
            <person name="Sun H."/>
            <person name="Sun S."/>
            <person name="Syed K."/>
            <person name="Tsang A."/>
            <person name="Wiebenga A."/>
            <person name="Young D."/>
            <person name="Pisabarro A."/>
            <person name="Eastwood D.C."/>
            <person name="Martin F."/>
            <person name="Cullen D."/>
            <person name="Grigoriev I.V."/>
            <person name="Hibbett D.S."/>
        </authorList>
    </citation>
    <scope>NUCLEOTIDE SEQUENCE [LARGE SCALE GENOMIC DNA]</scope>
    <source>
        <strain evidence="6 7">MD-104</strain>
    </source>
</reference>
<feature type="compositionally biased region" description="Polar residues" evidence="4">
    <location>
        <begin position="141"/>
        <end position="164"/>
    </location>
</feature>
<evidence type="ECO:0000259" key="5">
    <source>
        <dbReference type="PROSITE" id="PS50172"/>
    </source>
</evidence>
<dbReference type="InterPro" id="IPR041297">
    <property type="entry name" value="Crb2_Tudor"/>
</dbReference>
<dbReference type="Proteomes" id="UP000218811">
    <property type="component" value="Unassembled WGS sequence"/>
</dbReference>
<feature type="compositionally biased region" description="Polar residues" evidence="4">
    <location>
        <begin position="12"/>
        <end position="23"/>
    </location>
</feature>
<evidence type="ECO:0000256" key="1">
    <source>
        <dbReference type="ARBA" id="ARBA00004123"/>
    </source>
</evidence>
<dbReference type="CDD" id="cd17724">
    <property type="entry name" value="BRCT_p53bp1_rpt2"/>
    <property type="match status" value="1"/>
</dbReference>
<evidence type="ECO:0000313" key="6">
    <source>
        <dbReference type="EMBL" id="PCH37988.1"/>
    </source>
</evidence>
<feature type="region of interest" description="Disordered" evidence="4">
    <location>
        <begin position="247"/>
        <end position="266"/>
    </location>
</feature>
<dbReference type="CDD" id="cd17745">
    <property type="entry name" value="BRCT_p53bp1_rpt1"/>
    <property type="match status" value="1"/>
</dbReference>
<dbReference type="GO" id="GO:0005634">
    <property type="term" value="C:nucleus"/>
    <property type="evidence" value="ECO:0007669"/>
    <property type="project" value="UniProtKB-SubCell"/>
</dbReference>
<feature type="compositionally biased region" description="Basic and acidic residues" evidence="4">
    <location>
        <begin position="116"/>
        <end position="135"/>
    </location>
</feature>
<dbReference type="InterPro" id="IPR001357">
    <property type="entry name" value="BRCT_dom"/>
</dbReference>
<feature type="region of interest" description="Disordered" evidence="4">
    <location>
        <begin position="635"/>
        <end position="696"/>
    </location>
</feature>
<dbReference type="InterPro" id="IPR047249">
    <property type="entry name" value="BRCT_p53bp1-like_rpt1"/>
</dbReference>
<dbReference type="SUPFAM" id="SSF52113">
    <property type="entry name" value="BRCT domain"/>
    <property type="match status" value="1"/>
</dbReference>
<dbReference type="OMA" id="YYPARII"/>
<feature type="region of interest" description="Disordered" evidence="4">
    <location>
        <begin position="216"/>
        <end position="242"/>
    </location>
</feature>
<feature type="compositionally biased region" description="Polar residues" evidence="4">
    <location>
        <begin position="511"/>
        <end position="532"/>
    </location>
</feature>
<keyword evidence="7" id="KW-1185">Reference proteome</keyword>
<dbReference type="GO" id="GO:0042393">
    <property type="term" value="F:histone binding"/>
    <property type="evidence" value="ECO:0007669"/>
    <property type="project" value="TreeGrafter"/>
</dbReference>
<dbReference type="OrthoDB" id="129353at2759"/>
<feature type="compositionally biased region" description="Acidic residues" evidence="4">
    <location>
        <begin position="322"/>
        <end position="331"/>
    </location>
</feature>
<dbReference type="PROSITE" id="PS50172">
    <property type="entry name" value="BRCT"/>
    <property type="match status" value="1"/>
</dbReference>
<gene>
    <name evidence="6" type="ORF">WOLCODRAFT_135978</name>
</gene>
<feature type="region of interest" description="Disordered" evidence="4">
    <location>
        <begin position="478"/>
        <end position="579"/>
    </location>
</feature>
<organism evidence="6 7">
    <name type="scientific">Wolfiporia cocos (strain MD-104)</name>
    <name type="common">Brown rot fungus</name>
    <dbReference type="NCBI Taxonomy" id="742152"/>
    <lineage>
        <taxon>Eukaryota</taxon>
        <taxon>Fungi</taxon>
        <taxon>Dikarya</taxon>
        <taxon>Basidiomycota</taxon>
        <taxon>Agaricomycotina</taxon>
        <taxon>Agaricomycetes</taxon>
        <taxon>Polyporales</taxon>
        <taxon>Phaeolaceae</taxon>
        <taxon>Wolfiporia</taxon>
    </lineage>
</organism>
<feature type="region of interest" description="Disordered" evidence="4">
    <location>
        <begin position="1"/>
        <end position="26"/>
    </location>
</feature>
<dbReference type="AlphaFoldDB" id="A0A2H3JJR4"/>
<feature type="compositionally biased region" description="Low complexity" evidence="4">
    <location>
        <begin position="655"/>
        <end position="664"/>
    </location>
</feature>
<keyword evidence="3" id="KW-0539">Nucleus</keyword>
<dbReference type="GO" id="GO:0045944">
    <property type="term" value="P:positive regulation of transcription by RNA polymerase II"/>
    <property type="evidence" value="ECO:0007669"/>
    <property type="project" value="TreeGrafter"/>
</dbReference>
<dbReference type="Gene3D" id="3.40.50.10190">
    <property type="entry name" value="BRCT domain"/>
    <property type="match status" value="1"/>
</dbReference>
<dbReference type="PANTHER" id="PTHR15321">
    <property type="entry name" value="TUMOR SUPPRESSOR P53-BINDING PROTEIN 1"/>
    <property type="match status" value="1"/>
</dbReference>
<evidence type="ECO:0000256" key="2">
    <source>
        <dbReference type="ARBA" id="ARBA00022763"/>
    </source>
</evidence>
<feature type="region of interest" description="Disordered" evidence="4">
    <location>
        <begin position="319"/>
        <end position="338"/>
    </location>
</feature>
<proteinExistence type="predicted"/>
<dbReference type="Pfam" id="PF18115">
    <property type="entry name" value="Tudor_3"/>
    <property type="match status" value="1"/>
</dbReference>
<feature type="region of interest" description="Disordered" evidence="4">
    <location>
        <begin position="397"/>
        <end position="448"/>
    </location>
</feature>
<protein>
    <recommendedName>
        <fullName evidence="5">BRCT domain-containing protein</fullName>
    </recommendedName>
</protein>
<comment type="subcellular location">
    <subcellularLocation>
        <location evidence="1">Nucleus</location>
    </subcellularLocation>
</comment>
<evidence type="ECO:0000313" key="7">
    <source>
        <dbReference type="Proteomes" id="UP000218811"/>
    </source>
</evidence>
<dbReference type="PANTHER" id="PTHR15321:SF3">
    <property type="entry name" value="TP53-BINDING PROTEIN 1"/>
    <property type="match status" value="1"/>
</dbReference>
<dbReference type="Gene3D" id="2.30.30.140">
    <property type="match status" value="1"/>
</dbReference>
<dbReference type="InterPro" id="IPR036420">
    <property type="entry name" value="BRCT_dom_sf"/>
</dbReference>
<dbReference type="EMBL" id="KB467942">
    <property type="protein sequence ID" value="PCH37988.1"/>
    <property type="molecule type" value="Genomic_DNA"/>
</dbReference>
<dbReference type="InterPro" id="IPR047250">
    <property type="entry name" value="BRCT_p53bp1-like_rpt2"/>
</dbReference>
<name>A0A2H3JJR4_WOLCO</name>
<accession>A0A2H3JJR4</accession>
<feature type="compositionally biased region" description="Basic and acidic residues" evidence="4">
    <location>
        <begin position="166"/>
        <end position="177"/>
    </location>
</feature>
<feature type="compositionally biased region" description="Low complexity" evidence="4">
    <location>
        <begin position="179"/>
        <end position="196"/>
    </location>
</feature>
<dbReference type="InterPro" id="IPR047252">
    <property type="entry name" value="TP53BP1-like"/>
</dbReference>
<feature type="domain" description="BRCT" evidence="5">
    <location>
        <begin position="992"/>
        <end position="1096"/>
    </location>
</feature>
<sequence length="1096" mass="119619">MPAGGISRMRRQISSSPMSQDSFSELAPQDAGRLYIENTTAFNVPLSELGCDAVTSSQGSSIDVPSIRVHKTGSVPAIRRSGHPSATPFDRETLGTVLVASTPDPSPAGDSQSTSDHSHACDHSKSQESIRRDDTQLSDEIPQNQALTPSISHDITENGGQAQSGDYDHDNSREKLEQSATTVPSSSPLSTQTSSSYEHRFNPFSTDRLIATQPATQISDDVGSRSTHPSADIIQDTEPDEPDPLLNRPIMSHDSQPTTTTTTESKKTIRRGLLGMVSRNKWHMYTVIDDPPISISHPPTDHASSSPDMSAVAIGTSMEPTEPADNEATEPADDRSMHPAKYEPTQLVDYDNGEAFSSPPRPLRRQLPTKPVARKESEIVFGSEPAEMEVELIPPVKAAERVRSPAKPQGSIERALSASVKFTERTSPVKPRSGPGATQAAARSDWRSEDVALDSLSDLSDADTGGSSDDIPLAAANYDRQRKAQQPTRVAAAPEDTTVRSRVPAPPRPQIQENASTSARKSTVSGRMQNGASKARTLQKARDDNIVVPSSHPISDAADPRIGENSRYVPGRPQYDDTSAALRGRDSISSVHTGISRRTRRSTLELSDCETAVSGCGTILTDRADVETELADDDTVGSLKARVRPGNNGKRKRTISSTSSTSKLSHARASTRTGKRTTPPPRPAKRLKTTPLVGHDSDTPATRVFAVWKQDGHYYPGTVHSRVSAEPARYRIQFDDNETDVVDLSKMRIGRLQLGDQVIAVEESAQATVVDVSRLESDHQVTIEFDEHDRRTVAVEDLCIAARTLVKQWEERTLTAEEVVCLVMPVHHSPSVASVASTILRRPLTKVGLVVTMVEQKTRDRVVATIKNKGGIVIDDWQDIYTMEGTHSQGNKRWVVNQKDVRYTLSEKVDKLFLLSDLHSQTPKYLIALALGIPCLSTGWVLQATDDIHQNWRAHLLPAGFCHSLDTIVSQLIDWNWGNSNVQLTDIMANPVSSKLLNNASVLCLGRDFVPQPKSGRKNQSDEGNRMVPRIILAMGAASVEAVPDVKYAARADDLRTYDYVVIKDSSERTRAPGAKTVLWDWLKDCLIAGRILPEA</sequence>
<feature type="compositionally biased region" description="Polar residues" evidence="4">
    <location>
        <begin position="216"/>
        <end position="229"/>
    </location>
</feature>
<dbReference type="STRING" id="742152.A0A2H3JJR4"/>
<feature type="region of interest" description="Disordered" evidence="4">
    <location>
        <begin position="99"/>
        <end position="199"/>
    </location>
</feature>
<dbReference type="SUPFAM" id="SSF63748">
    <property type="entry name" value="Tudor/PWWP/MBT"/>
    <property type="match status" value="1"/>
</dbReference>
<keyword evidence="2" id="KW-0227">DNA damage</keyword>
<evidence type="ECO:0000256" key="4">
    <source>
        <dbReference type="SAM" id="MobiDB-lite"/>
    </source>
</evidence>
<evidence type="ECO:0000256" key="3">
    <source>
        <dbReference type="ARBA" id="ARBA00023242"/>
    </source>
</evidence>
<dbReference type="GO" id="GO:0000077">
    <property type="term" value="P:DNA damage checkpoint signaling"/>
    <property type="evidence" value="ECO:0007669"/>
    <property type="project" value="TreeGrafter"/>
</dbReference>